<reference evidence="2" key="1">
    <citation type="journal article" date="2019" name="Nat. Commun.">
        <title>The genome of broomcorn millet.</title>
        <authorList>
            <person name="Zou C."/>
            <person name="Miki D."/>
            <person name="Li D."/>
            <person name="Tang Q."/>
            <person name="Xiao L."/>
            <person name="Rajput S."/>
            <person name="Deng P."/>
            <person name="Jia W."/>
            <person name="Huang R."/>
            <person name="Zhang M."/>
            <person name="Sun Y."/>
            <person name="Hu J."/>
            <person name="Fu X."/>
            <person name="Schnable P.S."/>
            <person name="Li F."/>
            <person name="Zhang H."/>
            <person name="Feng B."/>
            <person name="Zhu X."/>
            <person name="Liu R."/>
            <person name="Schnable J.C."/>
            <person name="Zhu J.-K."/>
            <person name="Zhang H."/>
        </authorList>
    </citation>
    <scope>NUCLEOTIDE SEQUENCE [LARGE SCALE GENOMIC DNA]</scope>
</reference>
<proteinExistence type="predicted"/>
<sequence>MLTGALAPDTGAQVGDGDGTPDIQLVAATVTLQELIHATDREVEELTLAHRVLMEYLDLLCRDVSVYVRRLPRLDSSANVFSAGDSKEAAMTHTQSEIRSLNPKMAEMELKLLQAQKKWYEEELTIRGISQNLKMQVLLEEQNKLRLKLDECQKMTSRGTILLAANAADAESHLKYKEGCKELEHLCEMYKSCLQRFKSLYLILLSTVRLLDASSRLYPHGPSILKDQPHCLNWVGIF</sequence>
<dbReference type="Proteomes" id="UP000275267">
    <property type="component" value="Unassembled WGS sequence"/>
</dbReference>
<accession>A0A3L6Q9I9</accession>
<organism evidence="1 2">
    <name type="scientific">Panicum miliaceum</name>
    <name type="common">Proso millet</name>
    <name type="synonym">Broomcorn millet</name>
    <dbReference type="NCBI Taxonomy" id="4540"/>
    <lineage>
        <taxon>Eukaryota</taxon>
        <taxon>Viridiplantae</taxon>
        <taxon>Streptophyta</taxon>
        <taxon>Embryophyta</taxon>
        <taxon>Tracheophyta</taxon>
        <taxon>Spermatophyta</taxon>
        <taxon>Magnoliopsida</taxon>
        <taxon>Liliopsida</taxon>
        <taxon>Poales</taxon>
        <taxon>Poaceae</taxon>
        <taxon>PACMAD clade</taxon>
        <taxon>Panicoideae</taxon>
        <taxon>Panicodae</taxon>
        <taxon>Paniceae</taxon>
        <taxon>Panicinae</taxon>
        <taxon>Panicum</taxon>
        <taxon>Panicum sect. Panicum</taxon>
    </lineage>
</organism>
<keyword evidence="2" id="KW-1185">Reference proteome</keyword>
<gene>
    <name evidence="1" type="ORF">C2845_PM15G24620</name>
</gene>
<dbReference type="EMBL" id="PQIB02000013">
    <property type="protein sequence ID" value="RLM75315.1"/>
    <property type="molecule type" value="Genomic_DNA"/>
</dbReference>
<evidence type="ECO:0000313" key="1">
    <source>
        <dbReference type="EMBL" id="RLM75315.1"/>
    </source>
</evidence>
<dbReference type="AlphaFoldDB" id="A0A3L6Q9I9"/>
<name>A0A3L6Q9I9_PANMI</name>
<comment type="caution">
    <text evidence="1">The sequence shown here is derived from an EMBL/GenBank/DDBJ whole genome shotgun (WGS) entry which is preliminary data.</text>
</comment>
<protein>
    <submittedName>
        <fullName evidence="1">Uncharacterized protein</fullName>
    </submittedName>
</protein>
<evidence type="ECO:0000313" key="2">
    <source>
        <dbReference type="Proteomes" id="UP000275267"/>
    </source>
</evidence>